<dbReference type="RefSeq" id="WP_166646055.1">
    <property type="nucleotide sequence ID" value="NZ_SOAX01000004.1"/>
</dbReference>
<organism evidence="1 2">
    <name type="scientific">Halospina denitrificans</name>
    <dbReference type="NCBI Taxonomy" id="332522"/>
    <lineage>
        <taxon>Bacteria</taxon>
        <taxon>Pseudomonadati</taxon>
        <taxon>Pseudomonadota</taxon>
        <taxon>Gammaproteobacteria</taxon>
        <taxon>Halospina</taxon>
    </lineage>
</organism>
<proteinExistence type="predicted"/>
<dbReference type="AlphaFoldDB" id="A0A4R7JPS0"/>
<evidence type="ECO:0000313" key="2">
    <source>
        <dbReference type="Proteomes" id="UP000295830"/>
    </source>
</evidence>
<sequence length="55" mass="5633">MNRRPDVIRTLVMVFAVGLLISGITSLAASDNRSTTSAAQMSGGIAAPNATARSN</sequence>
<name>A0A4R7JPS0_9GAMM</name>
<dbReference type="EMBL" id="SOAX01000004">
    <property type="protein sequence ID" value="TDT40162.1"/>
    <property type="molecule type" value="Genomic_DNA"/>
</dbReference>
<reference evidence="1 2" key="1">
    <citation type="submission" date="2019-03" db="EMBL/GenBank/DDBJ databases">
        <title>Genomic Encyclopedia of Type Strains, Phase IV (KMG-IV): sequencing the most valuable type-strain genomes for metagenomic binning, comparative biology and taxonomic classification.</title>
        <authorList>
            <person name="Goeker M."/>
        </authorList>
    </citation>
    <scope>NUCLEOTIDE SEQUENCE [LARGE SCALE GENOMIC DNA]</scope>
    <source>
        <strain evidence="1 2">DSM 15505</strain>
    </source>
</reference>
<comment type="caution">
    <text evidence="1">The sequence shown here is derived from an EMBL/GenBank/DDBJ whole genome shotgun (WGS) entry which is preliminary data.</text>
</comment>
<protein>
    <submittedName>
        <fullName evidence="1">Uncharacterized protein</fullName>
    </submittedName>
</protein>
<evidence type="ECO:0000313" key="1">
    <source>
        <dbReference type="EMBL" id="TDT40162.1"/>
    </source>
</evidence>
<gene>
    <name evidence="1" type="ORF">DES49_1926</name>
</gene>
<accession>A0A4R7JPS0</accession>
<dbReference type="Proteomes" id="UP000295830">
    <property type="component" value="Unassembled WGS sequence"/>
</dbReference>
<keyword evidence="2" id="KW-1185">Reference proteome</keyword>